<comment type="caution">
    <text evidence="1">The sequence shown here is derived from an EMBL/GenBank/DDBJ whole genome shotgun (WGS) entry which is preliminary data.</text>
</comment>
<evidence type="ECO:0000313" key="1">
    <source>
        <dbReference type="EMBL" id="KRG70598.1"/>
    </source>
</evidence>
<protein>
    <submittedName>
        <fullName evidence="1">Uncharacterized protein</fullName>
    </submittedName>
</protein>
<reference evidence="1 2" key="1">
    <citation type="submission" date="2015-05" db="EMBL/GenBank/DDBJ databases">
        <title>Genome sequencing and analysis of members of genus Stenotrophomonas.</title>
        <authorList>
            <person name="Patil P.P."/>
            <person name="Midha S."/>
            <person name="Patil P.B."/>
        </authorList>
    </citation>
    <scope>NUCLEOTIDE SEQUENCE [LARGE SCALE GENOMIC DNA]</scope>
    <source>
        <strain evidence="1 2">DSM 21858</strain>
    </source>
</reference>
<gene>
    <name evidence="1" type="ORF">ABB29_05925</name>
</gene>
<sequence length="86" mass="9350">MPGRRPLADQLAQLEAALVPWLASAPHPAAFWPQFQALADEIRLRAAPAERPWVDARIERMLQARAAELPLPLEAGPASRPPSPAS</sequence>
<organism evidence="1 2">
    <name type="scientific">Pseudoxanthomonas dokdonensis</name>
    <dbReference type="NCBI Taxonomy" id="344882"/>
    <lineage>
        <taxon>Bacteria</taxon>
        <taxon>Pseudomonadati</taxon>
        <taxon>Pseudomonadota</taxon>
        <taxon>Gammaproteobacteria</taxon>
        <taxon>Lysobacterales</taxon>
        <taxon>Lysobacteraceae</taxon>
        <taxon>Pseudoxanthomonas</taxon>
    </lineage>
</organism>
<accession>A0A0R0CMG1</accession>
<dbReference type="RefSeq" id="WP_057657689.1">
    <property type="nucleotide sequence ID" value="NZ_LDJL01000005.1"/>
</dbReference>
<evidence type="ECO:0000313" key="2">
    <source>
        <dbReference type="Proteomes" id="UP000052052"/>
    </source>
</evidence>
<dbReference type="OrthoDB" id="6028193at2"/>
<dbReference type="Proteomes" id="UP000052052">
    <property type="component" value="Unassembled WGS sequence"/>
</dbReference>
<dbReference type="PATRIC" id="fig|344882.3.peg.2519"/>
<proteinExistence type="predicted"/>
<name>A0A0R0CMG1_9GAMM</name>
<dbReference type="AlphaFoldDB" id="A0A0R0CMG1"/>
<keyword evidence="2" id="KW-1185">Reference proteome</keyword>
<dbReference type="EMBL" id="LDJL01000005">
    <property type="protein sequence ID" value="KRG70598.1"/>
    <property type="molecule type" value="Genomic_DNA"/>
</dbReference>
<dbReference type="STRING" id="344882.ABB29_05925"/>